<dbReference type="InterPro" id="IPR009057">
    <property type="entry name" value="Homeodomain-like_sf"/>
</dbReference>
<dbReference type="Proteomes" id="UP000274358">
    <property type="component" value="Unassembled WGS sequence"/>
</dbReference>
<protein>
    <submittedName>
        <fullName evidence="5">Helix-turn-helix domain-containing protein</fullName>
    </submittedName>
</protein>
<accession>A0A3S0PKM3</accession>
<evidence type="ECO:0000313" key="6">
    <source>
        <dbReference type="Proteomes" id="UP000274358"/>
    </source>
</evidence>
<dbReference type="Pfam" id="PF12833">
    <property type="entry name" value="HTH_18"/>
    <property type="match status" value="1"/>
</dbReference>
<evidence type="ECO:0000256" key="2">
    <source>
        <dbReference type="ARBA" id="ARBA00023125"/>
    </source>
</evidence>
<proteinExistence type="predicted"/>
<dbReference type="AlphaFoldDB" id="A0A3S0PKM3"/>
<dbReference type="EMBL" id="RYYV01000022">
    <property type="protein sequence ID" value="RUL70530.1"/>
    <property type="molecule type" value="Genomic_DNA"/>
</dbReference>
<name>A0A3S0PKM3_9GAMM</name>
<dbReference type="GO" id="GO:0003700">
    <property type="term" value="F:DNA-binding transcription factor activity"/>
    <property type="evidence" value="ECO:0007669"/>
    <property type="project" value="InterPro"/>
</dbReference>
<evidence type="ECO:0000313" key="5">
    <source>
        <dbReference type="EMBL" id="RUL70530.1"/>
    </source>
</evidence>
<dbReference type="Gene3D" id="1.10.10.60">
    <property type="entry name" value="Homeodomain-like"/>
    <property type="match status" value="1"/>
</dbReference>
<gene>
    <name evidence="5" type="ORF">EKH80_20245</name>
</gene>
<dbReference type="InterPro" id="IPR050204">
    <property type="entry name" value="AraC_XylS_family_regulators"/>
</dbReference>
<keyword evidence="1" id="KW-0805">Transcription regulation</keyword>
<comment type="caution">
    <text evidence="5">The sequence shown here is derived from an EMBL/GenBank/DDBJ whole genome shotgun (WGS) entry which is preliminary data.</text>
</comment>
<reference evidence="5 6" key="1">
    <citation type="submission" date="2018-12" db="EMBL/GenBank/DDBJ databases">
        <title>Dyella dinghuensis sp. nov. DHOA06 and Dyella choica sp. nov. 4M-K27, isolated from forest soil.</title>
        <authorList>
            <person name="Qiu L.-H."/>
            <person name="Gao Z.-H."/>
        </authorList>
    </citation>
    <scope>NUCLEOTIDE SEQUENCE [LARGE SCALE GENOMIC DNA]</scope>
    <source>
        <strain evidence="5 6">4M-K27</strain>
    </source>
</reference>
<organism evidence="5 6">
    <name type="scientific">Dyella choica</name>
    <dbReference type="NCBI Taxonomy" id="1927959"/>
    <lineage>
        <taxon>Bacteria</taxon>
        <taxon>Pseudomonadati</taxon>
        <taxon>Pseudomonadota</taxon>
        <taxon>Gammaproteobacteria</taxon>
        <taxon>Lysobacterales</taxon>
        <taxon>Rhodanobacteraceae</taxon>
        <taxon>Dyella</taxon>
    </lineage>
</organism>
<dbReference type="InterPro" id="IPR018060">
    <property type="entry name" value="HTH_AraC"/>
</dbReference>
<dbReference type="SUPFAM" id="SSF46689">
    <property type="entry name" value="Homeodomain-like"/>
    <property type="match status" value="2"/>
</dbReference>
<evidence type="ECO:0000259" key="4">
    <source>
        <dbReference type="PROSITE" id="PS01124"/>
    </source>
</evidence>
<dbReference type="PANTHER" id="PTHR46796">
    <property type="entry name" value="HTH-TYPE TRANSCRIPTIONAL ACTIVATOR RHAS-RELATED"/>
    <property type="match status" value="1"/>
</dbReference>
<dbReference type="PROSITE" id="PS01124">
    <property type="entry name" value="HTH_ARAC_FAMILY_2"/>
    <property type="match status" value="1"/>
</dbReference>
<keyword evidence="2" id="KW-0238">DNA-binding</keyword>
<keyword evidence="3" id="KW-0804">Transcription</keyword>
<dbReference type="InterPro" id="IPR035418">
    <property type="entry name" value="AraC-bd_2"/>
</dbReference>
<sequence length="363" mass="40435">MQRVRRGCGARNVGRFFCWPERTSYGHGACRVSEIFVFDSAAYDPDVAFARYCDLYARGADVERTDAPFYARVRSWRLERTIVFAREYGGIRHRRRERVESDGFDHFVLSHVIGGELFAGPDGHAMTIRPGESVLLDTCEPSETGADGVVQITVSLARDAVRAAVGDVQGLHGYRIGEREGGLLAAFLRALVEQMPHLPFAAHSTITRTLIDLLSVAVSPLGSGARAEFYRLEHVRFETVRRLIEANIGVADFSVQHITQATGISRAGLYRLFESSGGVNRFIQQCRLQQLRERLDNRVFDSLSLAELAPTLGFADESHASRLFKQAFGIPPGAYRAISIRGAQDPAVEMMARRWNSSLTELR</sequence>
<feature type="domain" description="HTH araC/xylS-type" evidence="4">
    <location>
        <begin position="238"/>
        <end position="338"/>
    </location>
</feature>
<keyword evidence="6" id="KW-1185">Reference proteome</keyword>
<dbReference type="PANTHER" id="PTHR46796:SF6">
    <property type="entry name" value="ARAC SUBFAMILY"/>
    <property type="match status" value="1"/>
</dbReference>
<evidence type="ECO:0000256" key="1">
    <source>
        <dbReference type="ARBA" id="ARBA00023015"/>
    </source>
</evidence>
<dbReference type="SMART" id="SM00342">
    <property type="entry name" value="HTH_ARAC"/>
    <property type="match status" value="1"/>
</dbReference>
<dbReference type="GO" id="GO:0043565">
    <property type="term" value="F:sequence-specific DNA binding"/>
    <property type="evidence" value="ECO:0007669"/>
    <property type="project" value="InterPro"/>
</dbReference>
<dbReference type="Pfam" id="PF14525">
    <property type="entry name" value="AraC_binding_2"/>
    <property type="match status" value="1"/>
</dbReference>
<evidence type="ECO:0000256" key="3">
    <source>
        <dbReference type="ARBA" id="ARBA00023163"/>
    </source>
</evidence>